<dbReference type="EMBL" id="JAGVRK010000001">
    <property type="protein sequence ID" value="MBS2970376.1"/>
    <property type="molecule type" value="Genomic_DNA"/>
</dbReference>
<dbReference type="RefSeq" id="WP_211560510.1">
    <property type="nucleotide sequence ID" value="NZ_JAGVRK010000001.1"/>
</dbReference>
<accession>A0ABS5LI05</accession>
<proteinExistence type="predicted"/>
<keyword evidence="1" id="KW-0472">Membrane</keyword>
<evidence type="ECO:0000313" key="3">
    <source>
        <dbReference type="Proteomes" id="UP000682403"/>
    </source>
</evidence>
<protein>
    <submittedName>
        <fullName evidence="2">Uncharacterized protein</fullName>
    </submittedName>
</protein>
<feature type="transmembrane region" description="Helical" evidence="1">
    <location>
        <begin position="87"/>
        <end position="106"/>
    </location>
</feature>
<name>A0ABS5LI05_9BACI</name>
<feature type="transmembrane region" description="Helical" evidence="1">
    <location>
        <begin position="38"/>
        <end position="57"/>
    </location>
</feature>
<evidence type="ECO:0000313" key="2">
    <source>
        <dbReference type="EMBL" id="MBS2970376.1"/>
    </source>
</evidence>
<reference evidence="2 3" key="1">
    <citation type="submission" date="2021-04" db="EMBL/GenBank/DDBJ databases">
        <title>Metabacillus sp. strain KIGAM252 whole genome sequence.</title>
        <authorList>
            <person name="Seo M.-J."/>
            <person name="Cho E.-S."/>
            <person name="Hwang C.Y."/>
            <person name="Yoon D.J."/>
        </authorList>
    </citation>
    <scope>NUCLEOTIDE SEQUENCE [LARGE SCALE GENOMIC DNA]</scope>
    <source>
        <strain evidence="2 3">KIGAM252</strain>
    </source>
</reference>
<dbReference type="Proteomes" id="UP000682403">
    <property type="component" value="Unassembled WGS sequence"/>
</dbReference>
<comment type="caution">
    <text evidence="2">The sequence shown here is derived from an EMBL/GenBank/DDBJ whole genome shotgun (WGS) entry which is preliminary data.</text>
</comment>
<sequence>MEKNKMNIQEEQAILIKPETPRDDVETISNVNVWDIKVIPSFILSALFLFVGAYKLYAYSNSDLGEPVNAYVEGDAYNFIINAGQSTAYFVLALIFVVLGCTFLICNQLKESFKK</sequence>
<evidence type="ECO:0000256" key="1">
    <source>
        <dbReference type="SAM" id="Phobius"/>
    </source>
</evidence>
<keyword evidence="1" id="KW-1133">Transmembrane helix</keyword>
<organism evidence="2 3">
    <name type="scientific">Metabacillus flavus</name>
    <dbReference type="NCBI Taxonomy" id="2823519"/>
    <lineage>
        <taxon>Bacteria</taxon>
        <taxon>Bacillati</taxon>
        <taxon>Bacillota</taxon>
        <taxon>Bacilli</taxon>
        <taxon>Bacillales</taxon>
        <taxon>Bacillaceae</taxon>
        <taxon>Metabacillus</taxon>
    </lineage>
</organism>
<keyword evidence="3" id="KW-1185">Reference proteome</keyword>
<gene>
    <name evidence="2" type="ORF">J9317_16640</name>
</gene>
<keyword evidence="1" id="KW-0812">Transmembrane</keyword>